<feature type="transmembrane region" description="Helical" evidence="1">
    <location>
        <begin position="258"/>
        <end position="277"/>
    </location>
</feature>
<dbReference type="SUPFAM" id="SSF48317">
    <property type="entry name" value="Acid phosphatase/Vanadium-dependent haloperoxidase"/>
    <property type="match status" value="1"/>
</dbReference>
<feature type="transmembrane region" description="Helical" evidence="1">
    <location>
        <begin position="205"/>
        <end position="221"/>
    </location>
</feature>
<feature type="transmembrane region" description="Helical" evidence="1">
    <location>
        <begin position="182"/>
        <end position="199"/>
    </location>
</feature>
<dbReference type="AlphaFoldDB" id="A0A7L9FFU3"/>
<keyword evidence="1" id="KW-0472">Membrane</keyword>
<dbReference type="RefSeq" id="WP_192818581.1">
    <property type="nucleotide sequence ID" value="NZ_CP062310.1"/>
</dbReference>
<protein>
    <submittedName>
        <fullName evidence="3">Phosphatase PAP2 family protein</fullName>
    </submittedName>
</protein>
<dbReference type="Pfam" id="PF01569">
    <property type="entry name" value="PAP2"/>
    <property type="match status" value="1"/>
</dbReference>
<feature type="transmembrane region" description="Helical" evidence="1">
    <location>
        <begin position="153"/>
        <end position="170"/>
    </location>
</feature>
<evidence type="ECO:0000313" key="3">
    <source>
        <dbReference type="EMBL" id="QOJ78609.1"/>
    </source>
</evidence>
<organism evidence="3 4">
    <name type="scientific">Infirmifilum lucidum</name>
    <dbReference type="NCBI Taxonomy" id="2776706"/>
    <lineage>
        <taxon>Archaea</taxon>
        <taxon>Thermoproteota</taxon>
        <taxon>Thermoprotei</taxon>
        <taxon>Thermofilales</taxon>
        <taxon>Thermofilaceae</taxon>
        <taxon>Infirmifilum</taxon>
    </lineage>
</organism>
<dbReference type="EMBL" id="CP062310">
    <property type="protein sequence ID" value="QOJ78609.1"/>
    <property type="molecule type" value="Genomic_DNA"/>
</dbReference>
<gene>
    <name evidence="3" type="ORF">IG193_07580</name>
</gene>
<feature type="transmembrane region" description="Helical" evidence="1">
    <location>
        <begin position="46"/>
        <end position="71"/>
    </location>
</feature>
<dbReference type="SMART" id="SM00014">
    <property type="entry name" value="acidPPc"/>
    <property type="match status" value="1"/>
</dbReference>
<dbReference type="PANTHER" id="PTHR14969:SF13">
    <property type="entry name" value="AT30094P"/>
    <property type="match status" value="1"/>
</dbReference>
<feature type="transmembrane region" description="Helical" evidence="1">
    <location>
        <begin position="12"/>
        <end position="34"/>
    </location>
</feature>
<dbReference type="InterPro" id="IPR036938">
    <property type="entry name" value="PAP2/HPO_sf"/>
</dbReference>
<dbReference type="KEGG" id="thel:IG193_07580"/>
<evidence type="ECO:0000259" key="2">
    <source>
        <dbReference type="SMART" id="SM00014"/>
    </source>
</evidence>
<dbReference type="InParanoid" id="A0A7L9FFU3"/>
<feature type="transmembrane region" description="Helical" evidence="1">
    <location>
        <begin position="125"/>
        <end position="141"/>
    </location>
</feature>
<dbReference type="Proteomes" id="UP000594121">
    <property type="component" value="Chromosome"/>
</dbReference>
<dbReference type="PANTHER" id="PTHR14969">
    <property type="entry name" value="SPHINGOSINE-1-PHOSPHATE PHOSPHOHYDROLASE"/>
    <property type="match status" value="1"/>
</dbReference>
<reference evidence="3 4" key="1">
    <citation type="submission" date="2020-10" db="EMBL/GenBank/DDBJ databases">
        <title>Thermofilum lucidum 3507LT sp. nov. a novel member of Thermofilaceae family isolated from Chile hot spring, and proposal of description order Thermofilales.</title>
        <authorList>
            <person name="Zayulina K.S."/>
            <person name="Elcheninov A.G."/>
            <person name="Toshchakov S.V."/>
            <person name="Kublanov I.V."/>
        </authorList>
    </citation>
    <scope>NUCLEOTIDE SEQUENCE [LARGE SCALE GENOMIC DNA]</scope>
    <source>
        <strain evidence="3 4">3507LT</strain>
    </source>
</reference>
<evidence type="ECO:0000256" key="1">
    <source>
        <dbReference type="SAM" id="Phobius"/>
    </source>
</evidence>
<feature type="transmembrane region" description="Helical" evidence="1">
    <location>
        <begin position="233"/>
        <end position="252"/>
    </location>
</feature>
<proteinExistence type="predicted"/>
<sequence>MEKQLLVDKVALAATAVLLVSPLLAYLTGLWLPYWKLVTALGYEEAYVALAVVIFVAVSPQLGYYTLLSLLTSAWLNVYLKNALAMPRPPPEQWKVPEEGYGFPSGHAQTSTAFWSAACLAVRRLALAAFSAVLVALISVSRLELGVHYPRDVVGGVLIGLAVSLATYYAAERLLRADKRKASLAVLLYSLLVALLYGVQPDPTIVKVAGVLAGSSAYPLLRDRVKPASSLAWRAALSLLALAIAMALTRAAKAAPPPLQFAAYLAVAVTIISTPLIHRQART</sequence>
<feature type="domain" description="Phosphatidic acid phosphatase type 2/haloperoxidase" evidence="2">
    <location>
        <begin position="62"/>
        <end position="168"/>
    </location>
</feature>
<name>A0A7L9FFU3_9CREN</name>
<keyword evidence="4" id="KW-1185">Reference proteome</keyword>
<dbReference type="Gene3D" id="1.20.144.10">
    <property type="entry name" value="Phosphatidic acid phosphatase type 2/haloperoxidase"/>
    <property type="match status" value="1"/>
</dbReference>
<evidence type="ECO:0000313" key="4">
    <source>
        <dbReference type="Proteomes" id="UP000594121"/>
    </source>
</evidence>
<keyword evidence="1" id="KW-0812">Transmembrane</keyword>
<keyword evidence="1" id="KW-1133">Transmembrane helix</keyword>
<dbReference type="GeneID" id="59149746"/>
<accession>A0A7L9FFU3</accession>
<dbReference type="InterPro" id="IPR000326">
    <property type="entry name" value="PAP2/HPO"/>
</dbReference>